<gene>
    <name evidence="14" type="ORF">JKP88DRAFT_350718</name>
</gene>
<dbReference type="GO" id="GO:0036220">
    <property type="term" value="F:ITP diphosphatase activity"/>
    <property type="evidence" value="ECO:0007669"/>
    <property type="project" value="UniProtKB-EC"/>
</dbReference>
<dbReference type="GO" id="GO:0005737">
    <property type="term" value="C:cytoplasm"/>
    <property type="evidence" value="ECO:0007669"/>
    <property type="project" value="UniProtKB-SubCell"/>
</dbReference>
<comment type="catalytic activity">
    <reaction evidence="11">
        <text>ITP + H2O = IMP + diphosphate + H(+)</text>
        <dbReference type="Rhea" id="RHEA:29399"/>
        <dbReference type="ChEBI" id="CHEBI:15377"/>
        <dbReference type="ChEBI" id="CHEBI:15378"/>
        <dbReference type="ChEBI" id="CHEBI:33019"/>
        <dbReference type="ChEBI" id="CHEBI:58053"/>
        <dbReference type="ChEBI" id="CHEBI:61402"/>
        <dbReference type="EC" id="3.6.1.66"/>
    </reaction>
    <physiologicalReaction direction="left-to-right" evidence="11">
        <dbReference type="Rhea" id="RHEA:29400"/>
    </physiologicalReaction>
</comment>
<evidence type="ECO:0000256" key="5">
    <source>
        <dbReference type="ARBA" id="ARBA00022741"/>
    </source>
</evidence>
<evidence type="ECO:0000256" key="2">
    <source>
        <dbReference type="ARBA" id="ARBA00008023"/>
    </source>
</evidence>
<dbReference type="GO" id="GO:0009117">
    <property type="term" value="P:nucleotide metabolic process"/>
    <property type="evidence" value="ECO:0007669"/>
    <property type="project" value="UniProtKB-KW"/>
</dbReference>
<evidence type="ECO:0000256" key="9">
    <source>
        <dbReference type="ARBA" id="ARBA00054940"/>
    </source>
</evidence>
<evidence type="ECO:0000256" key="12">
    <source>
        <dbReference type="ARBA" id="ARBA00093255"/>
    </source>
</evidence>
<evidence type="ECO:0000256" key="11">
    <source>
        <dbReference type="ARBA" id="ARBA00093218"/>
    </source>
</evidence>
<organism evidence="14 15">
    <name type="scientific">Tribonema minus</name>
    <dbReference type="NCBI Taxonomy" id="303371"/>
    <lineage>
        <taxon>Eukaryota</taxon>
        <taxon>Sar</taxon>
        <taxon>Stramenopiles</taxon>
        <taxon>Ochrophyta</taxon>
        <taxon>PX clade</taxon>
        <taxon>Xanthophyceae</taxon>
        <taxon>Tribonematales</taxon>
        <taxon>Tribonemataceae</taxon>
        <taxon>Tribonema</taxon>
    </lineage>
</organism>
<sequence>MIIEANHIPLTIVNRDLDLPEIQGDPVLISQEKCKLAAVEVGGPAMVEDTSLCLNALNGMPGPYIKFFLKACGNEGLWNMIKAYSDKTAYAQCCMSFSLGPGCEPVTFVGRTDGTITSPCGAGGFGWDAIFIPRGYDLSFASMPQEEKNKISHRSDALAKFAAYLKENLDALIQQQARC</sequence>
<protein>
    <recommendedName>
        <fullName evidence="10">XTP/dITP diphosphatase</fullName>
        <ecNumber evidence="10">3.6.1.66</ecNumber>
    </recommendedName>
</protein>
<dbReference type="PANTHER" id="PTHR11067">
    <property type="entry name" value="INOSINE TRIPHOSPHATE PYROPHOSPHATASE/HAM1 PROTEIN"/>
    <property type="match status" value="1"/>
</dbReference>
<evidence type="ECO:0000313" key="14">
    <source>
        <dbReference type="EMBL" id="KAG5177280.1"/>
    </source>
</evidence>
<comment type="caution">
    <text evidence="14">The sequence shown here is derived from an EMBL/GenBank/DDBJ whole genome shotgun (WGS) entry which is preliminary data.</text>
</comment>
<dbReference type="PANTHER" id="PTHR11067:SF9">
    <property type="entry name" value="INOSINE TRIPHOSPHATE PYROPHOSPHATASE"/>
    <property type="match status" value="1"/>
</dbReference>
<evidence type="ECO:0000256" key="10">
    <source>
        <dbReference type="ARBA" id="ARBA00066468"/>
    </source>
</evidence>
<dbReference type="OrthoDB" id="6288734at2759"/>
<dbReference type="InterPro" id="IPR029001">
    <property type="entry name" value="ITPase-like_fam"/>
</dbReference>
<evidence type="ECO:0000256" key="4">
    <source>
        <dbReference type="ARBA" id="ARBA00022723"/>
    </source>
</evidence>
<dbReference type="InterPro" id="IPR002637">
    <property type="entry name" value="RdgB/HAM1"/>
</dbReference>
<comment type="catalytic activity">
    <reaction evidence="13">
        <text>N(6)-hydroxy-dATP + H2O = N(6)-hydroxy-dAMP + diphosphate + H(+)</text>
        <dbReference type="Rhea" id="RHEA:83971"/>
        <dbReference type="ChEBI" id="CHEBI:15377"/>
        <dbReference type="ChEBI" id="CHEBI:15378"/>
        <dbReference type="ChEBI" id="CHEBI:33019"/>
        <dbReference type="ChEBI" id="CHEBI:233529"/>
        <dbReference type="ChEBI" id="CHEBI:233530"/>
    </reaction>
    <physiologicalReaction direction="left-to-right" evidence="13">
        <dbReference type="Rhea" id="RHEA:83972"/>
    </physiologicalReaction>
</comment>
<dbReference type="AlphaFoldDB" id="A0A836C8S4"/>
<proteinExistence type="inferred from homology"/>
<evidence type="ECO:0000256" key="6">
    <source>
        <dbReference type="ARBA" id="ARBA00022801"/>
    </source>
</evidence>
<evidence type="ECO:0000256" key="3">
    <source>
        <dbReference type="ARBA" id="ARBA00022490"/>
    </source>
</evidence>
<evidence type="ECO:0000256" key="13">
    <source>
        <dbReference type="ARBA" id="ARBA00093271"/>
    </source>
</evidence>
<evidence type="ECO:0000313" key="15">
    <source>
        <dbReference type="Proteomes" id="UP000664859"/>
    </source>
</evidence>
<comment type="function">
    <text evidence="9">Pyrophosphatase that hydrolyzes the non-canonical purine nucleotides inosine triphosphate (ITP), deoxyinosine triphosphate (dITP) as well as 2'-deoxy-N-6-hydroxylaminopurine triphosphate (dHAPTP) and xanthosine 5'-triphosphate (XTP) to their respective monophosphate derivatives. The enzyme does not distinguish between the deoxy- and ribose forms. Probably excludes non-canonical purines from RNA and DNA precursor pools, thus preventing their incorporation into RNA and DNA and avoiding chromosomal lesions.</text>
</comment>
<dbReference type="GO" id="GO:0046872">
    <property type="term" value="F:metal ion binding"/>
    <property type="evidence" value="ECO:0007669"/>
    <property type="project" value="UniProtKB-KW"/>
</dbReference>
<evidence type="ECO:0000256" key="7">
    <source>
        <dbReference type="ARBA" id="ARBA00022842"/>
    </source>
</evidence>
<dbReference type="Proteomes" id="UP000664859">
    <property type="component" value="Unassembled WGS sequence"/>
</dbReference>
<accession>A0A836C8S4</accession>
<dbReference type="SUPFAM" id="SSF52972">
    <property type="entry name" value="ITPase-like"/>
    <property type="match status" value="1"/>
</dbReference>
<comment type="similarity">
    <text evidence="2">Belongs to the HAM1 NTPase family.</text>
</comment>
<dbReference type="GO" id="GO:0000166">
    <property type="term" value="F:nucleotide binding"/>
    <property type="evidence" value="ECO:0007669"/>
    <property type="project" value="UniProtKB-KW"/>
</dbReference>
<dbReference type="EC" id="3.6.1.66" evidence="10"/>
<keyword evidence="3" id="KW-0963">Cytoplasm</keyword>
<evidence type="ECO:0000256" key="8">
    <source>
        <dbReference type="ARBA" id="ARBA00023080"/>
    </source>
</evidence>
<keyword evidence="4" id="KW-0479">Metal-binding</keyword>
<name>A0A836C8S4_9STRA</name>
<dbReference type="Pfam" id="PF01725">
    <property type="entry name" value="Ham1p_like"/>
    <property type="match status" value="1"/>
</dbReference>
<keyword evidence="6" id="KW-0378">Hydrolase</keyword>
<dbReference type="CDD" id="cd00515">
    <property type="entry name" value="HAM1"/>
    <property type="match status" value="1"/>
</dbReference>
<comment type="catalytic activity">
    <reaction evidence="12">
        <text>dITP + H2O = dIMP + diphosphate + H(+)</text>
        <dbReference type="Rhea" id="RHEA:28342"/>
        <dbReference type="ChEBI" id="CHEBI:15377"/>
        <dbReference type="ChEBI" id="CHEBI:15378"/>
        <dbReference type="ChEBI" id="CHEBI:33019"/>
        <dbReference type="ChEBI" id="CHEBI:61194"/>
        <dbReference type="ChEBI" id="CHEBI:61382"/>
        <dbReference type="EC" id="3.6.1.66"/>
    </reaction>
    <physiologicalReaction direction="left-to-right" evidence="12">
        <dbReference type="Rhea" id="RHEA:28343"/>
    </physiologicalReaction>
</comment>
<reference evidence="14" key="1">
    <citation type="submission" date="2021-02" db="EMBL/GenBank/DDBJ databases">
        <title>First Annotated Genome of the Yellow-green Alga Tribonema minus.</title>
        <authorList>
            <person name="Mahan K.M."/>
        </authorList>
    </citation>
    <scope>NUCLEOTIDE SEQUENCE</scope>
    <source>
        <strain evidence="14">UTEX B ZZ1240</strain>
    </source>
</reference>
<comment type="subcellular location">
    <subcellularLocation>
        <location evidence="1">Cytoplasm</location>
    </subcellularLocation>
</comment>
<dbReference type="FunFam" id="3.90.950.10:FF:000003">
    <property type="entry name" value="Inosine triphosphate pyrophosphatase"/>
    <property type="match status" value="1"/>
</dbReference>
<keyword evidence="5" id="KW-0547">Nucleotide-binding</keyword>
<dbReference type="Gene3D" id="3.90.950.10">
    <property type="match status" value="1"/>
</dbReference>
<keyword evidence="7" id="KW-0460">Magnesium</keyword>
<dbReference type="GO" id="GO:0009143">
    <property type="term" value="P:nucleoside triphosphate catabolic process"/>
    <property type="evidence" value="ECO:0007669"/>
    <property type="project" value="InterPro"/>
</dbReference>
<keyword evidence="8" id="KW-0546">Nucleotide metabolism</keyword>
<dbReference type="EMBL" id="JAFCMP010000526">
    <property type="protein sequence ID" value="KAG5177280.1"/>
    <property type="molecule type" value="Genomic_DNA"/>
</dbReference>
<keyword evidence="15" id="KW-1185">Reference proteome</keyword>
<evidence type="ECO:0000256" key="1">
    <source>
        <dbReference type="ARBA" id="ARBA00004496"/>
    </source>
</evidence>